<evidence type="ECO:0000313" key="9">
    <source>
        <dbReference type="Proteomes" id="UP000194236"/>
    </source>
</evidence>
<keyword evidence="9" id="KW-1185">Reference proteome</keyword>
<dbReference type="InterPro" id="IPR020635">
    <property type="entry name" value="Tyr_kinase_cat_dom"/>
</dbReference>
<dbReference type="PANTHER" id="PTHR46877">
    <property type="entry name" value="EPH RECEPTOR A5"/>
    <property type="match status" value="1"/>
</dbReference>
<dbReference type="Gene3D" id="1.10.150.50">
    <property type="entry name" value="Transcription Factor, Ets-1"/>
    <property type="match status" value="1"/>
</dbReference>
<gene>
    <name evidence="8" type="ORF">BLA29_007969</name>
</gene>
<dbReference type="Gene3D" id="1.10.510.10">
    <property type="entry name" value="Transferase(Phosphotransferase) domain 1"/>
    <property type="match status" value="1"/>
</dbReference>
<dbReference type="PANTHER" id="PTHR46877:SF14">
    <property type="entry name" value="RECEPTOR PROTEIN-TYROSINE KINASE"/>
    <property type="match status" value="1"/>
</dbReference>
<keyword evidence="2" id="KW-0547">Nucleotide-binding</keyword>
<dbReference type="SUPFAM" id="SSF56112">
    <property type="entry name" value="Protein kinase-like (PK-like)"/>
    <property type="match status" value="1"/>
</dbReference>
<evidence type="ECO:0000256" key="2">
    <source>
        <dbReference type="ARBA" id="ARBA00022741"/>
    </source>
</evidence>
<protein>
    <submittedName>
        <fullName evidence="8">SAM domain containing protein</fullName>
    </submittedName>
</protein>
<dbReference type="InterPro" id="IPR000719">
    <property type="entry name" value="Prot_kinase_dom"/>
</dbReference>
<dbReference type="InterPro" id="IPR011009">
    <property type="entry name" value="Kinase-like_dom_sf"/>
</dbReference>
<evidence type="ECO:0000259" key="7">
    <source>
        <dbReference type="PROSITE" id="PS50105"/>
    </source>
</evidence>
<organism evidence="8 9">
    <name type="scientific">Euroglyphus maynei</name>
    <name type="common">Mayne's house dust mite</name>
    <dbReference type="NCBI Taxonomy" id="6958"/>
    <lineage>
        <taxon>Eukaryota</taxon>
        <taxon>Metazoa</taxon>
        <taxon>Ecdysozoa</taxon>
        <taxon>Arthropoda</taxon>
        <taxon>Chelicerata</taxon>
        <taxon>Arachnida</taxon>
        <taxon>Acari</taxon>
        <taxon>Acariformes</taxon>
        <taxon>Sarcoptiformes</taxon>
        <taxon>Astigmata</taxon>
        <taxon>Psoroptidia</taxon>
        <taxon>Analgoidea</taxon>
        <taxon>Pyroglyphidae</taxon>
        <taxon>Pyroglyphinae</taxon>
        <taxon>Euroglyphus</taxon>
    </lineage>
</organism>
<reference evidence="8 9" key="1">
    <citation type="submission" date="2017-03" db="EMBL/GenBank/DDBJ databases">
        <title>Genome Survey of Euroglyphus maynei.</title>
        <authorList>
            <person name="Arlian L.G."/>
            <person name="Morgan M.S."/>
            <person name="Rider S.D."/>
        </authorList>
    </citation>
    <scope>NUCLEOTIDE SEQUENCE [LARGE SCALE GENOMIC DNA]</scope>
    <source>
        <strain evidence="8">Arlian Lab</strain>
        <tissue evidence="8">Whole body</tissue>
    </source>
</reference>
<name>A0A1Y3B1M5_EURMA</name>
<keyword evidence="3" id="KW-0067">ATP-binding</keyword>
<evidence type="ECO:0000256" key="4">
    <source>
        <dbReference type="ARBA" id="ARBA00023136"/>
    </source>
</evidence>
<evidence type="ECO:0000259" key="6">
    <source>
        <dbReference type="PROSITE" id="PS50011"/>
    </source>
</evidence>
<comment type="subcellular location">
    <subcellularLocation>
        <location evidence="1">Membrane</location>
        <topology evidence="1">Single-pass membrane protein</topology>
    </subcellularLocation>
</comment>
<dbReference type="Pfam" id="PF00536">
    <property type="entry name" value="SAM_1"/>
    <property type="match status" value="1"/>
</dbReference>
<dbReference type="InterPro" id="IPR013761">
    <property type="entry name" value="SAM/pointed_sf"/>
</dbReference>
<feature type="domain" description="SAM" evidence="7">
    <location>
        <begin position="129"/>
        <end position="193"/>
    </location>
</feature>
<dbReference type="SMART" id="SM00219">
    <property type="entry name" value="TyrKc"/>
    <property type="match status" value="1"/>
</dbReference>
<dbReference type="GO" id="GO:0005524">
    <property type="term" value="F:ATP binding"/>
    <property type="evidence" value="ECO:0007669"/>
    <property type="project" value="UniProtKB-KW"/>
</dbReference>
<dbReference type="InterPro" id="IPR001245">
    <property type="entry name" value="Ser-Thr/Tyr_kinase_cat_dom"/>
</dbReference>
<dbReference type="PROSITE" id="PS50105">
    <property type="entry name" value="SAM_DOMAIN"/>
    <property type="match status" value="1"/>
</dbReference>
<comment type="caution">
    <text evidence="8">The sequence shown here is derived from an EMBL/GenBank/DDBJ whole genome shotgun (WGS) entry which is preliminary data.</text>
</comment>
<feature type="non-terminal residue" evidence="8">
    <location>
        <position position="1"/>
    </location>
</feature>
<evidence type="ECO:0000256" key="3">
    <source>
        <dbReference type="ARBA" id="ARBA00022840"/>
    </source>
</evidence>
<dbReference type="EMBL" id="MUJZ01045741">
    <property type="protein sequence ID" value="OTF74701.1"/>
    <property type="molecule type" value="Genomic_DNA"/>
</dbReference>
<evidence type="ECO:0000256" key="5">
    <source>
        <dbReference type="ARBA" id="ARBA00023170"/>
    </source>
</evidence>
<evidence type="ECO:0000256" key="1">
    <source>
        <dbReference type="ARBA" id="ARBA00004167"/>
    </source>
</evidence>
<dbReference type="AlphaFoldDB" id="A0A1Y3B1M5"/>
<dbReference type="PRINTS" id="PR00109">
    <property type="entry name" value="TYRKINASE"/>
</dbReference>
<feature type="domain" description="Protein kinase" evidence="6">
    <location>
        <begin position="1"/>
        <end position="120"/>
    </location>
</feature>
<dbReference type="OrthoDB" id="4062651at2759"/>
<dbReference type="PROSITE" id="PS50011">
    <property type="entry name" value="PROTEIN_KINASE_DOM"/>
    <property type="match status" value="1"/>
</dbReference>
<dbReference type="SMART" id="SM00454">
    <property type="entry name" value="SAM"/>
    <property type="match status" value="1"/>
</dbReference>
<dbReference type="Pfam" id="PF07714">
    <property type="entry name" value="PK_Tyr_Ser-Thr"/>
    <property type="match status" value="1"/>
</dbReference>
<dbReference type="GO" id="GO:0030425">
    <property type="term" value="C:dendrite"/>
    <property type="evidence" value="ECO:0007669"/>
    <property type="project" value="TreeGrafter"/>
</dbReference>
<dbReference type="GO" id="GO:0005886">
    <property type="term" value="C:plasma membrane"/>
    <property type="evidence" value="ECO:0007669"/>
    <property type="project" value="TreeGrafter"/>
</dbReference>
<dbReference type="SUPFAM" id="SSF47769">
    <property type="entry name" value="SAM/Pointed domain"/>
    <property type="match status" value="1"/>
</dbReference>
<keyword evidence="4" id="KW-0472">Membrane</keyword>
<keyword evidence="5" id="KW-0675">Receptor</keyword>
<evidence type="ECO:0000313" key="8">
    <source>
        <dbReference type="EMBL" id="OTF74701.1"/>
    </source>
</evidence>
<dbReference type="GO" id="GO:0007411">
    <property type="term" value="P:axon guidance"/>
    <property type="evidence" value="ECO:0007669"/>
    <property type="project" value="TreeGrafter"/>
</dbReference>
<dbReference type="InterPro" id="IPR050449">
    <property type="entry name" value="Ephrin_rcpt_TKs"/>
</dbReference>
<proteinExistence type="predicted"/>
<sequence length="204" mass="23365">GGKIPVRWTAPEAIAFRKFTSASDVWSFGIVCWEVMSYGERPYWNWSNQDVIKSIEKGYRLPPPIDCPDAVYQLMLESWQKDRSNRPTFTQIVKTLDKLAKCPENLMKLAQQMTRVDPFMEQSSIPDVIQFKSFYEWLASIKMSRYQINFEHAGINSLPAVARLSPQDLLAIGIDIPSHQKKIMNSIYSLRAQNSIGSPEGFLV</sequence>
<dbReference type="Proteomes" id="UP000194236">
    <property type="component" value="Unassembled WGS sequence"/>
</dbReference>
<dbReference type="GO" id="GO:0005005">
    <property type="term" value="F:transmembrane-ephrin receptor activity"/>
    <property type="evidence" value="ECO:0007669"/>
    <property type="project" value="TreeGrafter"/>
</dbReference>
<accession>A0A1Y3B1M5</accession>
<dbReference type="InterPro" id="IPR001660">
    <property type="entry name" value="SAM"/>
</dbReference>
<dbReference type="FunFam" id="1.10.510.10:FF:000986">
    <property type="entry name" value="Protein tyrosine kinase 2aa"/>
    <property type="match status" value="1"/>
</dbReference>